<dbReference type="SUPFAM" id="SSF158682">
    <property type="entry name" value="TerB-like"/>
    <property type="match status" value="1"/>
</dbReference>
<reference evidence="2 4" key="1">
    <citation type="submission" date="2019-12" db="EMBL/GenBank/DDBJ databases">
        <title>Ruegeria JWLKs population differentiation of coral mucus and skeleton niches.</title>
        <authorList>
            <person name="Luo D."/>
        </authorList>
    </citation>
    <scope>NUCLEOTIDE SEQUENCE</scope>
    <source>
        <strain evidence="2">HKCCD6181</strain>
        <strain evidence="1 4">HKCCD6238</strain>
    </source>
</reference>
<protein>
    <submittedName>
        <fullName evidence="2">DUF533 domain-containing protein</fullName>
    </submittedName>
</protein>
<dbReference type="EMBL" id="WVRA01000002">
    <property type="protein sequence ID" value="NOE18158.1"/>
    <property type="molecule type" value="Genomic_DNA"/>
</dbReference>
<evidence type="ECO:0000313" key="3">
    <source>
        <dbReference type="Proteomes" id="UP000597886"/>
    </source>
</evidence>
<evidence type="ECO:0000313" key="2">
    <source>
        <dbReference type="EMBL" id="NOE18158.1"/>
    </source>
</evidence>
<dbReference type="InterPro" id="IPR007486">
    <property type="entry name" value="YebE"/>
</dbReference>
<comment type="caution">
    <text evidence="2">The sequence shown here is derived from an EMBL/GenBank/DDBJ whole genome shotgun (WGS) entry which is preliminary data.</text>
</comment>
<sequence length="235" mass="24220">MSFMKTLASVAIGFAAAKGMEKYQKMGGMAGLQDMMQGAGGGFGADQLGKMAEQFGLPGGASGLQDMMSKMGVGGSTAGAAGLGGLLNAMQGAAKTANQHTGDMMETVFGGTPAGAAMEEQAKLMLRAMIQAAKADGELDEQEKEIILGELGDDVSEEERAFVQEQLNAPIDVMGLAADSGAPLKTQIYATSLAAIRLDNAREASYLRQLSTALGLSDAERDQIHTYMGAPTLPS</sequence>
<organism evidence="2 3">
    <name type="scientific">Ruegeria atlantica</name>
    <dbReference type="NCBI Taxonomy" id="81569"/>
    <lineage>
        <taxon>Bacteria</taxon>
        <taxon>Pseudomonadati</taxon>
        <taxon>Pseudomonadota</taxon>
        <taxon>Alphaproteobacteria</taxon>
        <taxon>Rhodobacterales</taxon>
        <taxon>Roseobacteraceae</taxon>
        <taxon>Ruegeria</taxon>
    </lineage>
</organism>
<dbReference type="EMBL" id="WVQY01000001">
    <property type="protein sequence ID" value="NOD28695.1"/>
    <property type="molecule type" value="Genomic_DNA"/>
</dbReference>
<dbReference type="CDD" id="cd07178">
    <property type="entry name" value="terB_like_YebE"/>
    <property type="match status" value="1"/>
</dbReference>
<dbReference type="RefSeq" id="WP_171329552.1">
    <property type="nucleotide sequence ID" value="NZ_WVQY01000001.1"/>
</dbReference>
<accession>A0AA90YSF0</accession>
<dbReference type="Gene3D" id="1.10.3680.10">
    <property type="entry name" value="TerB-like"/>
    <property type="match status" value="1"/>
</dbReference>
<evidence type="ECO:0000313" key="4">
    <source>
        <dbReference type="Proteomes" id="UP000599383"/>
    </source>
</evidence>
<evidence type="ECO:0000313" key="1">
    <source>
        <dbReference type="EMBL" id="NOD28695.1"/>
    </source>
</evidence>
<dbReference type="Proteomes" id="UP000599383">
    <property type="component" value="Unassembled WGS sequence"/>
</dbReference>
<dbReference type="Pfam" id="PF04391">
    <property type="entry name" value="DUF533"/>
    <property type="match status" value="1"/>
</dbReference>
<proteinExistence type="predicted"/>
<keyword evidence="4" id="KW-1185">Reference proteome</keyword>
<dbReference type="Proteomes" id="UP000597886">
    <property type="component" value="Unassembled WGS sequence"/>
</dbReference>
<dbReference type="InterPro" id="IPR029024">
    <property type="entry name" value="TerB-like"/>
</dbReference>
<name>A0AA90YSF0_9RHOB</name>
<dbReference type="AlphaFoldDB" id="A0AA90YSF0"/>
<gene>
    <name evidence="1" type="ORF">GS617_00285</name>
    <name evidence="2" type="ORF">GS634_08490</name>
</gene>